<dbReference type="InParanoid" id="A0A1D3D7Y8"/>
<evidence type="ECO:0000313" key="1">
    <source>
        <dbReference type="EMBL" id="OEH79566.1"/>
    </source>
</evidence>
<proteinExistence type="predicted"/>
<gene>
    <name evidence="1" type="ORF">cyc_05115</name>
</gene>
<dbReference type="AlphaFoldDB" id="A0A1D3D7Y8"/>
<evidence type="ECO:0000313" key="2">
    <source>
        <dbReference type="Proteomes" id="UP000095192"/>
    </source>
</evidence>
<dbReference type="Proteomes" id="UP000095192">
    <property type="component" value="Unassembled WGS sequence"/>
</dbReference>
<comment type="caution">
    <text evidence="1">The sequence shown here is derived from an EMBL/GenBank/DDBJ whole genome shotgun (WGS) entry which is preliminary data.</text>
</comment>
<protein>
    <submittedName>
        <fullName evidence="1">Uncharacterized protein</fullName>
    </submittedName>
</protein>
<keyword evidence="2" id="KW-1185">Reference proteome</keyword>
<sequence length="136" mass="15090">MTWKKKAFKGSSNKSVGSSNYTQLASQIELTSENTGKLDMHIVVLVPFRLTQSRSCTPGHNTWEYEVAPLQHLVGNELYLPDANISVSSLLASPEKSLNPQTIPIAKLCFFESCLIVLLALLTPREQDLREKAQMG</sequence>
<dbReference type="EMBL" id="JROU02000347">
    <property type="protein sequence ID" value="OEH79566.1"/>
    <property type="molecule type" value="Genomic_DNA"/>
</dbReference>
<reference evidence="1 2" key="1">
    <citation type="journal article" date="2016" name="BMC Genomics">
        <title>Comparative genomics reveals Cyclospora cayetanensis possesses coccidia-like metabolism and invasion components but unique surface antigens.</title>
        <authorList>
            <person name="Liu S."/>
            <person name="Wang L."/>
            <person name="Zheng H."/>
            <person name="Xu Z."/>
            <person name="Roellig D.M."/>
            <person name="Li N."/>
            <person name="Frace M.A."/>
            <person name="Tang K."/>
            <person name="Arrowood M.J."/>
            <person name="Moss D.M."/>
            <person name="Zhang L."/>
            <person name="Feng Y."/>
            <person name="Xiao L."/>
        </authorList>
    </citation>
    <scope>NUCLEOTIDE SEQUENCE [LARGE SCALE GENOMIC DNA]</scope>
    <source>
        <strain evidence="1 2">CHN_HEN01</strain>
    </source>
</reference>
<organism evidence="1 2">
    <name type="scientific">Cyclospora cayetanensis</name>
    <dbReference type="NCBI Taxonomy" id="88456"/>
    <lineage>
        <taxon>Eukaryota</taxon>
        <taxon>Sar</taxon>
        <taxon>Alveolata</taxon>
        <taxon>Apicomplexa</taxon>
        <taxon>Conoidasida</taxon>
        <taxon>Coccidia</taxon>
        <taxon>Eucoccidiorida</taxon>
        <taxon>Eimeriorina</taxon>
        <taxon>Eimeriidae</taxon>
        <taxon>Cyclospora</taxon>
    </lineage>
</organism>
<dbReference type="VEuPathDB" id="ToxoDB:cyc_05115"/>
<accession>A0A1D3D7Y8</accession>
<name>A0A1D3D7Y8_9EIME</name>